<evidence type="ECO:0000256" key="1">
    <source>
        <dbReference type="SAM" id="MobiDB-lite"/>
    </source>
</evidence>
<feature type="region of interest" description="Disordered" evidence="1">
    <location>
        <begin position="1"/>
        <end position="110"/>
    </location>
</feature>
<feature type="region of interest" description="Disordered" evidence="1">
    <location>
        <begin position="198"/>
        <end position="252"/>
    </location>
</feature>
<proteinExistence type="predicted"/>
<accession>A0A8E8PCQ4</accession>
<name>A0A8E8PCQ4_9VIRU</name>
<gene>
    <name evidence="2" type="ORF">Sole_gp10</name>
</gene>
<evidence type="ECO:0000313" key="2">
    <source>
        <dbReference type="EMBL" id="QWE49662.1"/>
    </source>
</evidence>
<feature type="compositionally biased region" description="Basic and acidic residues" evidence="1">
    <location>
        <begin position="1"/>
        <end position="11"/>
    </location>
</feature>
<feature type="compositionally biased region" description="Polar residues" evidence="1">
    <location>
        <begin position="232"/>
        <end position="242"/>
    </location>
</feature>
<protein>
    <submittedName>
        <fullName evidence="2">Uncharacterized protein</fullName>
    </submittedName>
</protein>
<dbReference type="Proteomes" id="UP000683116">
    <property type="component" value="Segment"/>
</dbReference>
<dbReference type="EMBL" id="MZ089979">
    <property type="protein sequence ID" value="QWE49662.1"/>
    <property type="molecule type" value="Genomic_DNA"/>
</dbReference>
<sequence>MGKDIHVDDTGSNKAEGTGSGGAKGTSTTETKSRGRGRTGSGGTGGRGQQTEEEKLPKLVPVDIPGKEEEKAEIDAKLEEKRKKDRERKARSRANAKSSPRSKGKAKAPSMEILQLKPILMTVSTMVASREGFEIWALSEAEINTLCEPIENMLAKTSALEKVGENSDAIALAIACFTIFIPKFLMWQATRKQKKAQVVTNYARPNPTTGTSGRNETGKTGTSPKLSGGEATVSSQNFSGDISSLIPASAPF</sequence>
<feature type="compositionally biased region" description="Gly residues" evidence="1">
    <location>
        <begin position="38"/>
        <end position="48"/>
    </location>
</feature>
<feature type="compositionally biased region" description="Basic and acidic residues" evidence="1">
    <location>
        <begin position="65"/>
        <end position="82"/>
    </location>
</feature>
<feature type="compositionally biased region" description="Polar residues" evidence="1">
    <location>
        <begin position="206"/>
        <end position="225"/>
    </location>
</feature>
<feature type="compositionally biased region" description="Basic residues" evidence="1">
    <location>
        <begin position="83"/>
        <end position="106"/>
    </location>
</feature>
<reference evidence="2" key="1">
    <citation type="submission" date="2021-05" db="EMBL/GenBank/DDBJ databases">
        <title>Comparative Genomics of Plasmidial Prophages Sato and Sole Expands the Genetic Diversity found in the Genus Betatectivirus.</title>
        <authorList>
            <person name="Gillis A."/>
            <person name="Hock L."/>
            <person name="Mahillon J."/>
        </authorList>
    </citation>
    <scope>NUCLEOTIDE SEQUENCE</scope>
    <source>
        <strain evidence="2">Sole</strain>
    </source>
</reference>
<keyword evidence="3" id="KW-1185">Reference proteome</keyword>
<evidence type="ECO:0000313" key="3">
    <source>
        <dbReference type="Proteomes" id="UP000683116"/>
    </source>
</evidence>
<organism evidence="2 3">
    <name type="scientific">Bacillus phage Sole</name>
    <dbReference type="NCBI Taxonomy" id="1260287"/>
    <lineage>
        <taxon>Viruses</taxon>
        <taxon>Varidnaviria</taxon>
        <taxon>Bamfordvirae</taxon>
        <taxon>Preplasmiviricota</taxon>
        <taxon>Prepoliviricotina</taxon>
        <taxon>Tectiliviricetes</taxon>
        <taxon>Kalamavirales</taxon>
        <taxon>Tectiviridae</taxon>
        <taxon>Betatectivirus</taxon>
        <taxon>Betatectivirus sole</taxon>
    </lineage>
</organism>